<dbReference type="PANTHER" id="PTHR30501:SF2">
    <property type="entry name" value="UPF0597 PROTEIN YHAM"/>
    <property type="match status" value="1"/>
</dbReference>
<reference evidence="3 4" key="1">
    <citation type="submission" date="2018-06" db="EMBL/GenBank/DDBJ databases">
        <title>Complete genome of Desulfovibrio marinus P48SEP.</title>
        <authorList>
            <person name="Crispim J.S."/>
            <person name="Vidigal P.M.P."/>
            <person name="Silva L.C.F."/>
            <person name="Araujo L.C."/>
            <person name="Laguardia C.N."/>
            <person name="Dias R.S."/>
            <person name="Sousa M.P."/>
            <person name="Paula S.O."/>
            <person name="Silva C."/>
        </authorList>
    </citation>
    <scope>NUCLEOTIDE SEQUENCE [LARGE SCALE GENOMIC DNA]</scope>
    <source>
        <strain evidence="3 4">P48SEP</strain>
    </source>
</reference>
<dbReference type="GO" id="GO:0019450">
    <property type="term" value="P:L-cysteine catabolic process to pyruvate"/>
    <property type="evidence" value="ECO:0007669"/>
    <property type="project" value="TreeGrafter"/>
</dbReference>
<dbReference type="HAMAP" id="MF_01845">
    <property type="entry name" value="UPF0597"/>
    <property type="match status" value="1"/>
</dbReference>
<sequence>MDLHEFFANEVKPAMGCTEPVAVALAAAYAAREFEGEIESIDLDVSLNIYKNGRDVGIPGAMGQRGNRIAVVLGALAGDADKGLLVLDGIPETVVEKAKAMVDAGVVNVTVRDEGPSIYVAVTLRNADCEVCAVVQDRHDTLRKVTKNGQVVFDKPATEAKSKAGLPPYLEELMTLGIQELWDLASSIDKDLEGYMLEGVQMNMGVANQGLEGSWGLGVGATLAEHKDNSGLLATVKKLAGAAADVRMSGKSAAVMSSAGSGNHGITAIIPVAVVGEAVGAPQRLIAESVAFSHLVTGYVKTYTGRLTPICGCSVAAGAGAAAGMVRVLGGTPDMAEHAVASLISSLMGMLCDGAKGSCGLKVSAAAGEAYAAALMAMDKRGVQQDEGLVSPDIRTTCLALSKLCTKAFSNTDKVIVELLQLRPDS</sequence>
<protein>
    <recommendedName>
        <fullName evidence="1">UPF0597 protein DQK91_02560</fullName>
    </recommendedName>
</protein>
<dbReference type="InterPro" id="IPR021144">
    <property type="entry name" value="UPF0597"/>
</dbReference>
<organism evidence="3 4">
    <name type="scientific">Oceanidesulfovibrio marinus</name>
    <dbReference type="NCBI Taxonomy" id="370038"/>
    <lineage>
        <taxon>Bacteria</taxon>
        <taxon>Pseudomonadati</taxon>
        <taxon>Thermodesulfobacteriota</taxon>
        <taxon>Desulfovibrionia</taxon>
        <taxon>Desulfovibrionales</taxon>
        <taxon>Desulfovibrionaceae</taxon>
        <taxon>Oceanidesulfovibrio</taxon>
    </lineage>
</organism>
<dbReference type="RefSeq" id="WP_144233872.1">
    <property type="nucleotide sequence ID" value="NZ_QMIF01000001.1"/>
</dbReference>
<comment type="similarity">
    <text evidence="1">Belongs to the UPF0597 family.</text>
</comment>
<accession>A0A6P1ZM22</accession>
<evidence type="ECO:0000313" key="4">
    <source>
        <dbReference type="Proteomes" id="UP000434052"/>
    </source>
</evidence>
<dbReference type="GO" id="GO:0080146">
    <property type="term" value="F:L-cysteine desulfhydrase activity"/>
    <property type="evidence" value="ECO:0007669"/>
    <property type="project" value="TreeGrafter"/>
</dbReference>
<feature type="domain" description="Serine dehydratase-like alpha subunit" evidence="2">
    <location>
        <begin position="185"/>
        <end position="417"/>
    </location>
</feature>
<dbReference type="AlphaFoldDB" id="A0A6P1ZM22"/>
<dbReference type="Pfam" id="PF03313">
    <property type="entry name" value="SDH_alpha"/>
    <property type="match status" value="1"/>
</dbReference>
<evidence type="ECO:0000313" key="3">
    <source>
        <dbReference type="EMBL" id="TVM36822.1"/>
    </source>
</evidence>
<evidence type="ECO:0000256" key="1">
    <source>
        <dbReference type="HAMAP-Rule" id="MF_01845"/>
    </source>
</evidence>
<dbReference type="OrthoDB" id="41906at2"/>
<dbReference type="PIRSF" id="PIRSF006054">
    <property type="entry name" value="UCP006054"/>
    <property type="match status" value="1"/>
</dbReference>
<evidence type="ECO:0000259" key="2">
    <source>
        <dbReference type="Pfam" id="PF03313"/>
    </source>
</evidence>
<gene>
    <name evidence="3" type="ORF">DQK91_02560</name>
</gene>
<comment type="caution">
    <text evidence="3">The sequence shown here is derived from an EMBL/GenBank/DDBJ whole genome shotgun (WGS) entry which is preliminary data.</text>
</comment>
<proteinExistence type="inferred from homology"/>
<dbReference type="InterPro" id="IPR005130">
    <property type="entry name" value="Ser_deHydtase-like_asu"/>
</dbReference>
<name>A0A6P1ZM22_9BACT</name>
<dbReference type="EMBL" id="QMIF01000001">
    <property type="protein sequence ID" value="TVM36822.1"/>
    <property type="molecule type" value="Genomic_DNA"/>
</dbReference>
<dbReference type="PANTHER" id="PTHR30501">
    <property type="entry name" value="UPF0597 PROTEIN YHAM"/>
    <property type="match status" value="1"/>
</dbReference>
<dbReference type="Proteomes" id="UP000434052">
    <property type="component" value="Unassembled WGS sequence"/>
</dbReference>